<dbReference type="HAMAP" id="MF_01838">
    <property type="entry name" value="FabV_reductase"/>
    <property type="match status" value="1"/>
</dbReference>
<keyword evidence="2 9" id="KW-0444">Lipid biosynthesis</keyword>
<organism evidence="13 14">
    <name type="scientific">Propionigenium maris DSM 9537</name>
    <dbReference type="NCBI Taxonomy" id="1123000"/>
    <lineage>
        <taxon>Bacteria</taxon>
        <taxon>Fusobacteriati</taxon>
        <taxon>Fusobacteriota</taxon>
        <taxon>Fusobacteriia</taxon>
        <taxon>Fusobacteriales</taxon>
        <taxon>Fusobacteriaceae</taxon>
        <taxon>Propionigenium</taxon>
    </lineage>
</organism>
<comment type="similarity">
    <text evidence="9">Belongs to the TER reductase family.</text>
</comment>
<feature type="domain" description="Trans-2-enoyl-CoA reductase catalytic" evidence="11">
    <location>
        <begin position="82"/>
        <end position="319"/>
    </location>
</feature>
<comment type="catalytic activity">
    <reaction evidence="8">
        <text>a 2,3-saturated acyl-CoA + NAD(+) = a (2E)-enoyl-CoA + NADH + H(+)</text>
        <dbReference type="Rhea" id="RHEA:18177"/>
        <dbReference type="ChEBI" id="CHEBI:15378"/>
        <dbReference type="ChEBI" id="CHEBI:57540"/>
        <dbReference type="ChEBI" id="CHEBI:57945"/>
        <dbReference type="ChEBI" id="CHEBI:58856"/>
        <dbReference type="ChEBI" id="CHEBI:65111"/>
        <dbReference type="EC" id="1.3.1.44"/>
    </reaction>
</comment>
<dbReference type="NCBIfam" id="NF010177">
    <property type="entry name" value="PRK13656.1"/>
    <property type="match status" value="1"/>
</dbReference>
<comment type="function">
    <text evidence="9">Involved in the final reduction of the elongation cycle of fatty acid synthesis (FAS II). Catalyzes the reduction of a carbon-carbon double bond in an enoyl moiety that is covalently linked to an acyl carrier protein (ACP).</text>
</comment>
<comment type="pathway">
    <text evidence="9">Lipid metabolism; fatty acid biosynthesis.</text>
</comment>
<evidence type="ECO:0000256" key="9">
    <source>
        <dbReference type="HAMAP-Rule" id="MF_01838"/>
    </source>
</evidence>
<evidence type="ECO:0000256" key="2">
    <source>
        <dbReference type="ARBA" id="ARBA00022516"/>
    </source>
</evidence>
<feature type="active site" description="Proton donor" evidence="9">
    <location>
        <position position="236"/>
    </location>
</feature>
<dbReference type="InterPro" id="IPR010758">
    <property type="entry name" value="Trans-2-enoyl-CoA_reductase"/>
</dbReference>
<evidence type="ECO:0000256" key="7">
    <source>
        <dbReference type="ARBA" id="ARBA00023160"/>
    </source>
</evidence>
<dbReference type="EC" id="1.3.1.9" evidence="9"/>
<evidence type="ECO:0000256" key="1">
    <source>
        <dbReference type="ARBA" id="ARBA00011245"/>
    </source>
</evidence>
<feature type="domain" description="Trans-2-enoyl-CoA reductase-like NAD(P)H binding" evidence="12">
    <location>
        <begin position="2"/>
        <end position="79"/>
    </location>
</feature>
<comment type="caution">
    <text evidence="13">The sequence shown here is derived from an EMBL/GenBank/DDBJ whole genome shotgun (WGS) entry which is preliminary data.</text>
</comment>
<feature type="binding site" evidence="9">
    <location>
        <begin position="74"/>
        <end position="75"/>
    </location>
    <ligand>
        <name>NAD(+)</name>
        <dbReference type="ChEBI" id="CHEBI:57540"/>
    </ligand>
</feature>
<evidence type="ECO:0000259" key="12">
    <source>
        <dbReference type="Pfam" id="PF12242"/>
    </source>
</evidence>
<feature type="binding site" evidence="9">
    <location>
        <begin position="140"/>
        <end position="141"/>
    </location>
    <ligand>
        <name>NAD(+)</name>
        <dbReference type="ChEBI" id="CHEBI:57540"/>
    </ligand>
</feature>
<comment type="catalytic activity">
    <reaction evidence="9">
        <text>a 2,3-saturated acyl-[ACP] + NAD(+) = a (2E)-enoyl-[ACP] + NADH + H(+)</text>
        <dbReference type="Rhea" id="RHEA:10240"/>
        <dbReference type="Rhea" id="RHEA-COMP:9925"/>
        <dbReference type="Rhea" id="RHEA-COMP:9926"/>
        <dbReference type="ChEBI" id="CHEBI:15378"/>
        <dbReference type="ChEBI" id="CHEBI:57540"/>
        <dbReference type="ChEBI" id="CHEBI:57945"/>
        <dbReference type="ChEBI" id="CHEBI:78784"/>
        <dbReference type="ChEBI" id="CHEBI:78785"/>
        <dbReference type="EC" id="1.3.1.9"/>
    </reaction>
</comment>
<comment type="subunit">
    <text evidence="1 9">Monomer.</text>
</comment>
<dbReference type="RefSeq" id="WP_281834426.1">
    <property type="nucleotide sequence ID" value="NZ_BSDY01000005.1"/>
</dbReference>
<feature type="binding site" evidence="9">
    <location>
        <begin position="275"/>
        <end position="277"/>
    </location>
    <ligand>
        <name>NAD(+)</name>
        <dbReference type="ChEBI" id="CHEBI:57540"/>
    </ligand>
</feature>
<keyword evidence="3 9" id="KW-0276">Fatty acid metabolism</keyword>
<keyword evidence="4 9" id="KW-0560">Oxidoreductase</keyword>
<dbReference type="AlphaFoldDB" id="A0A9W6GKX8"/>
<dbReference type="Pfam" id="PF12242">
    <property type="entry name" value="Eno-Rase_NADH_b"/>
    <property type="match status" value="1"/>
</dbReference>
<dbReference type="InterPro" id="IPR024910">
    <property type="entry name" value="Enoyl-CoA_Rdtase_cat_dom"/>
</dbReference>
<feature type="binding site" evidence="9">
    <location>
        <position position="226"/>
    </location>
    <ligand>
        <name>substrate</name>
    </ligand>
</feature>
<feature type="binding site" evidence="9">
    <location>
        <position position="245"/>
    </location>
    <ligand>
        <name>NAD(+)</name>
        <dbReference type="ChEBI" id="CHEBI:57540"/>
    </ligand>
</feature>
<keyword evidence="7 9" id="KW-0275">Fatty acid biosynthesis</keyword>
<proteinExistence type="inferred from homology"/>
<dbReference type="PANTHER" id="PTHR37480:SF1">
    <property type="entry name" value="ENOYL-[ACYL-CARRIER-PROTEIN] REDUCTASE [NADH]"/>
    <property type="match status" value="1"/>
</dbReference>
<dbReference type="EMBL" id="BSDY01000005">
    <property type="protein sequence ID" value="GLI55754.1"/>
    <property type="molecule type" value="Genomic_DNA"/>
</dbReference>
<reference evidence="13" key="1">
    <citation type="submission" date="2022-12" db="EMBL/GenBank/DDBJ databases">
        <title>Reference genome sequencing for broad-spectrum identification of bacterial and archaeal isolates by mass spectrometry.</title>
        <authorList>
            <person name="Sekiguchi Y."/>
            <person name="Tourlousse D.M."/>
        </authorList>
    </citation>
    <scope>NUCLEOTIDE SEQUENCE</scope>
    <source>
        <strain evidence="13">10succ1</strain>
    </source>
</reference>
<dbReference type="PANTHER" id="PTHR37480">
    <property type="entry name" value="ENOYL-[ACYL-CARRIER-PROTEIN] REDUCTASE [NADH]"/>
    <property type="match status" value="1"/>
</dbReference>
<protein>
    <recommendedName>
        <fullName evidence="9">Enoyl-[acyl-carrier-protein] reductase [NADH]</fullName>
        <shortName evidence="9">ENR</shortName>
        <ecNumber evidence="9">1.3.1.9</ecNumber>
    </recommendedName>
</protein>
<evidence type="ECO:0000256" key="8">
    <source>
        <dbReference type="ARBA" id="ARBA00048302"/>
    </source>
</evidence>
<sequence>MVIKPRIKGSLALNAHPVGCKKAVEDQIEYVKSSTSYNGAKKVLILGASSGYGLASRISLAFGGSKADTIGVSFEKEGNGRKPGSAGWYNNIWFKEAAEKEGLVAKNFIGDAFSHEMRDEVIKYIKEEFGGEIDLLVYSLASGVRKDPDTGEVYRSQLRPKGVSITGPTFNVEKESIEELTLDPATPEDEANTIKVMGGEDWNLWVDALTEANVVSKGFQTLAYSYIGAEITRRIYREGTIGGAKEHLENTALDLNKKLKDSIGGSAHVAVKRAIVTKASAFIPIFPLYATVLFKVMEEKGIEENAIAHTHRLFTDMIFGDKMEMDDKGRIRPDSWEMREDVQREVMEIYKDITVDNFKELTDFARYKRDFMQLNGFEIDGVDYEADVDLEAMAKLRP</sequence>
<feature type="site" description="Plays an important role in discriminating NADH against NADPH" evidence="9">
    <location>
        <position position="75"/>
    </location>
</feature>
<dbReference type="Proteomes" id="UP001144471">
    <property type="component" value="Unassembled WGS sequence"/>
</dbReference>
<dbReference type="InterPro" id="IPR050048">
    <property type="entry name" value="FabV-like_NADH_b"/>
</dbReference>
<evidence type="ECO:0000256" key="5">
    <source>
        <dbReference type="ARBA" id="ARBA00023027"/>
    </source>
</evidence>
<dbReference type="GO" id="GO:0050343">
    <property type="term" value="F:trans-2-enoyl-CoA reductase (NADH) activity"/>
    <property type="evidence" value="ECO:0007669"/>
    <property type="project" value="UniProtKB-EC"/>
</dbReference>
<evidence type="ECO:0000256" key="4">
    <source>
        <dbReference type="ARBA" id="ARBA00023002"/>
    </source>
</evidence>
<name>A0A9W6GKX8_9FUSO</name>
<dbReference type="GO" id="GO:0004318">
    <property type="term" value="F:enoyl-[acyl-carrier-protein] reductase (NADH) activity"/>
    <property type="evidence" value="ECO:0007669"/>
    <property type="project" value="UniProtKB-UniRule"/>
</dbReference>
<evidence type="ECO:0000313" key="14">
    <source>
        <dbReference type="Proteomes" id="UP001144471"/>
    </source>
</evidence>
<evidence type="ECO:0000256" key="3">
    <source>
        <dbReference type="ARBA" id="ARBA00022832"/>
    </source>
</evidence>
<dbReference type="InterPro" id="IPR024906">
    <property type="entry name" value="Eno_Rdtase_FAD-bd_dom"/>
</dbReference>
<evidence type="ECO:0000256" key="6">
    <source>
        <dbReference type="ARBA" id="ARBA00023098"/>
    </source>
</evidence>
<dbReference type="Gene3D" id="3.40.50.720">
    <property type="entry name" value="NAD(P)-binding Rossmann-like Domain"/>
    <property type="match status" value="1"/>
</dbReference>
<dbReference type="Pfam" id="PF07055">
    <property type="entry name" value="Eno-Rase_FAD_bd"/>
    <property type="match status" value="1"/>
</dbReference>
<keyword evidence="5 9" id="KW-0520">NAD</keyword>
<feature type="binding site" evidence="9">
    <location>
        <begin position="111"/>
        <end position="112"/>
    </location>
    <ligand>
        <name>NAD(+)</name>
        <dbReference type="ChEBI" id="CHEBI:57540"/>
    </ligand>
</feature>
<feature type="domain" description="Enoyl reductase FAD binding" evidence="10">
    <location>
        <begin position="325"/>
        <end position="388"/>
    </location>
</feature>
<evidence type="ECO:0000313" key="13">
    <source>
        <dbReference type="EMBL" id="GLI55754.1"/>
    </source>
</evidence>
<evidence type="ECO:0000259" key="10">
    <source>
        <dbReference type="Pfam" id="PF07055"/>
    </source>
</evidence>
<feature type="binding site" evidence="9">
    <location>
        <begin position="47"/>
        <end position="52"/>
    </location>
    <ligand>
        <name>NAD(+)</name>
        <dbReference type="ChEBI" id="CHEBI:57540"/>
    </ligand>
</feature>
<evidence type="ECO:0000259" key="11">
    <source>
        <dbReference type="Pfam" id="PF12241"/>
    </source>
</evidence>
<gene>
    <name evidence="9 13" type="primary">fabV</name>
    <name evidence="13" type="ORF">PM10SUCC1_12680</name>
</gene>
<dbReference type="GO" id="GO:0051287">
    <property type="term" value="F:NAD binding"/>
    <property type="evidence" value="ECO:0007669"/>
    <property type="project" value="UniProtKB-UniRule"/>
</dbReference>
<keyword evidence="6 9" id="KW-0443">Lipid metabolism</keyword>
<dbReference type="Pfam" id="PF12241">
    <property type="entry name" value="Enoyl_reductase"/>
    <property type="match status" value="1"/>
</dbReference>
<dbReference type="GO" id="GO:0006633">
    <property type="term" value="P:fatty acid biosynthetic process"/>
    <property type="evidence" value="ECO:0007669"/>
    <property type="project" value="UniProtKB-UniRule"/>
</dbReference>
<accession>A0A9W6GKX8</accession>
<dbReference type="NCBIfam" id="NF043048">
    <property type="entry name" value="EnoyACPredFabV"/>
    <property type="match status" value="1"/>
</dbReference>
<keyword evidence="14" id="KW-1185">Reference proteome</keyword>